<organism evidence="1 2">
    <name type="scientific">Diplogelasinospora grovesii</name>
    <dbReference type="NCBI Taxonomy" id="303347"/>
    <lineage>
        <taxon>Eukaryota</taxon>
        <taxon>Fungi</taxon>
        <taxon>Dikarya</taxon>
        <taxon>Ascomycota</taxon>
        <taxon>Pezizomycotina</taxon>
        <taxon>Sordariomycetes</taxon>
        <taxon>Sordariomycetidae</taxon>
        <taxon>Sordariales</taxon>
        <taxon>Diplogelasinosporaceae</taxon>
        <taxon>Diplogelasinospora</taxon>
    </lineage>
</organism>
<dbReference type="Proteomes" id="UP001303473">
    <property type="component" value="Unassembled WGS sequence"/>
</dbReference>
<protein>
    <submittedName>
        <fullName evidence="1">Uncharacterized protein</fullName>
    </submittedName>
</protein>
<reference evidence="2" key="1">
    <citation type="journal article" date="2023" name="Mol. Phylogenet. Evol.">
        <title>Genome-scale phylogeny and comparative genomics of the fungal order Sordariales.</title>
        <authorList>
            <person name="Hensen N."/>
            <person name="Bonometti L."/>
            <person name="Westerberg I."/>
            <person name="Brannstrom I.O."/>
            <person name="Guillou S."/>
            <person name="Cros-Aarteil S."/>
            <person name="Calhoun S."/>
            <person name="Haridas S."/>
            <person name="Kuo A."/>
            <person name="Mondo S."/>
            <person name="Pangilinan J."/>
            <person name="Riley R."/>
            <person name="LaButti K."/>
            <person name="Andreopoulos B."/>
            <person name="Lipzen A."/>
            <person name="Chen C."/>
            <person name="Yan M."/>
            <person name="Daum C."/>
            <person name="Ng V."/>
            <person name="Clum A."/>
            <person name="Steindorff A."/>
            <person name="Ohm R.A."/>
            <person name="Martin F."/>
            <person name="Silar P."/>
            <person name="Natvig D.O."/>
            <person name="Lalanne C."/>
            <person name="Gautier V."/>
            <person name="Ament-Velasquez S.L."/>
            <person name="Kruys A."/>
            <person name="Hutchinson M.I."/>
            <person name="Powell A.J."/>
            <person name="Barry K."/>
            <person name="Miller A.N."/>
            <person name="Grigoriev I.V."/>
            <person name="Debuchy R."/>
            <person name="Gladieux P."/>
            <person name="Hiltunen Thoren M."/>
            <person name="Johannesson H."/>
        </authorList>
    </citation>
    <scope>NUCLEOTIDE SEQUENCE [LARGE SCALE GENOMIC DNA]</scope>
    <source>
        <strain evidence="2">CBS 340.73</strain>
    </source>
</reference>
<sequence>MDSEDGRTQSRPATPGSISFVGLPKGIRQDIYKRVLVVAHPIYLFQDGGSRVETFAPDRPTRWLALLYVNQQVRGEARAVLYGMNRFNLVDTRQQEVGLLRSFLNCIGFVNADLLSHLSISFPVAERMEDQPGEVKIREDGLQSLRLLQEKCTNLTTLEMFIHSKNSSFLTKTDEDSSHLAQEALPRIDAQLKAIPSLKKIIVRVYIGALPPLVTDLMQGLGWVVLFGDRSCN</sequence>
<accession>A0AAN6N2Y3</accession>
<dbReference type="EMBL" id="MU853834">
    <property type="protein sequence ID" value="KAK3938230.1"/>
    <property type="molecule type" value="Genomic_DNA"/>
</dbReference>
<dbReference type="PANTHER" id="PTHR42085">
    <property type="entry name" value="F-BOX DOMAIN-CONTAINING PROTEIN"/>
    <property type="match status" value="1"/>
</dbReference>
<dbReference type="InterPro" id="IPR038883">
    <property type="entry name" value="AN11006-like"/>
</dbReference>
<evidence type="ECO:0000313" key="1">
    <source>
        <dbReference type="EMBL" id="KAK3938230.1"/>
    </source>
</evidence>
<keyword evidence="2" id="KW-1185">Reference proteome</keyword>
<dbReference type="PANTHER" id="PTHR42085:SF8">
    <property type="entry name" value="F-BOX DOMAIN-CONTAINING PROTEIN"/>
    <property type="match status" value="1"/>
</dbReference>
<dbReference type="AlphaFoldDB" id="A0AAN6N2Y3"/>
<proteinExistence type="predicted"/>
<evidence type="ECO:0000313" key="2">
    <source>
        <dbReference type="Proteomes" id="UP001303473"/>
    </source>
</evidence>
<name>A0AAN6N2Y3_9PEZI</name>
<gene>
    <name evidence="1" type="ORF">QBC46DRAFT_318122</name>
</gene>
<comment type="caution">
    <text evidence="1">The sequence shown here is derived from an EMBL/GenBank/DDBJ whole genome shotgun (WGS) entry which is preliminary data.</text>
</comment>